<evidence type="ECO:0000313" key="3">
    <source>
        <dbReference type="EMBL" id="KAK5631135.1"/>
    </source>
</evidence>
<evidence type="ECO:0000256" key="1">
    <source>
        <dbReference type="ARBA" id="ARBA00006484"/>
    </source>
</evidence>
<dbReference type="PANTHER" id="PTHR43669:SF4">
    <property type="entry name" value="SHORT-CHAIN DEHYDROGENASE"/>
    <property type="match status" value="1"/>
</dbReference>
<dbReference type="SUPFAM" id="SSF51735">
    <property type="entry name" value="NAD(P)-binding Rossmann-fold domains"/>
    <property type="match status" value="1"/>
</dbReference>
<dbReference type="EMBL" id="JAWHQM010000018">
    <property type="protein sequence ID" value="KAK5631135.1"/>
    <property type="molecule type" value="Genomic_DNA"/>
</dbReference>
<dbReference type="Proteomes" id="UP001305414">
    <property type="component" value="Unassembled WGS sequence"/>
</dbReference>
<comment type="caution">
    <text evidence="3">The sequence shown here is derived from an EMBL/GenBank/DDBJ whole genome shotgun (WGS) entry which is preliminary data.</text>
</comment>
<dbReference type="GO" id="GO:0016491">
    <property type="term" value="F:oxidoreductase activity"/>
    <property type="evidence" value="ECO:0007669"/>
    <property type="project" value="UniProtKB-KW"/>
</dbReference>
<dbReference type="Gene3D" id="3.40.50.720">
    <property type="entry name" value="NAD(P)-binding Rossmann-like Domain"/>
    <property type="match status" value="1"/>
</dbReference>
<keyword evidence="2" id="KW-0560">Oxidoreductase</keyword>
<protein>
    <recommendedName>
        <fullName evidence="5">Short-chain dehydrogenase</fullName>
    </recommendedName>
</protein>
<dbReference type="PANTHER" id="PTHR43669">
    <property type="entry name" value="5-KETO-D-GLUCONATE 5-REDUCTASE"/>
    <property type="match status" value="1"/>
</dbReference>
<evidence type="ECO:0000313" key="4">
    <source>
        <dbReference type="Proteomes" id="UP001305414"/>
    </source>
</evidence>
<organism evidence="3 4">
    <name type="scientific">Xylaria bambusicola</name>
    <dbReference type="NCBI Taxonomy" id="326684"/>
    <lineage>
        <taxon>Eukaryota</taxon>
        <taxon>Fungi</taxon>
        <taxon>Dikarya</taxon>
        <taxon>Ascomycota</taxon>
        <taxon>Pezizomycotina</taxon>
        <taxon>Sordariomycetes</taxon>
        <taxon>Xylariomycetidae</taxon>
        <taxon>Xylariales</taxon>
        <taxon>Xylariaceae</taxon>
        <taxon>Xylaria</taxon>
    </lineage>
</organism>
<reference evidence="3 4" key="1">
    <citation type="submission" date="2023-10" db="EMBL/GenBank/DDBJ databases">
        <title>Draft genome sequence of Xylaria bambusicola isolate GMP-LS, the root and basal stem rot pathogen of sugarcane in Indonesia.</title>
        <authorList>
            <person name="Selvaraj P."/>
            <person name="Muralishankar V."/>
            <person name="Muruganantham S."/>
            <person name="Sp S."/>
            <person name="Haryani S."/>
            <person name="Lau K.J.X."/>
            <person name="Naqvi N.I."/>
        </authorList>
    </citation>
    <scope>NUCLEOTIDE SEQUENCE [LARGE SCALE GENOMIC DNA]</scope>
    <source>
        <strain evidence="3">GMP-LS</strain>
    </source>
</reference>
<dbReference type="InterPro" id="IPR036291">
    <property type="entry name" value="NAD(P)-bd_dom_sf"/>
</dbReference>
<evidence type="ECO:0008006" key="5">
    <source>
        <dbReference type="Google" id="ProtNLM"/>
    </source>
</evidence>
<evidence type="ECO:0000256" key="2">
    <source>
        <dbReference type="ARBA" id="ARBA00023002"/>
    </source>
</evidence>
<accession>A0AAN7UF73</accession>
<gene>
    <name evidence="3" type="ORF">RRF57_006850</name>
</gene>
<proteinExistence type="inferred from homology"/>
<sequence>MSVALIIGVGEAVGRASAEKFAAAGYKVAVASRSQRLDSAKFPFFKFDAAEPTQIVPLFEKVHKVVGVPSVVIYNGMLQVHIT</sequence>
<comment type="similarity">
    <text evidence="1">Belongs to the short-chain dehydrogenases/reductases (SDR) family.</text>
</comment>
<keyword evidence="4" id="KW-1185">Reference proteome</keyword>
<name>A0AAN7UF73_9PEZI</name>
<dbReference type="AlphaFoldDB" id="A0AAN7UF73"/>